<evidence type="ECO:0000256" key="1">
    <source>
        <dbReference type="SAM" id="SignalP"/>
    </source>
</evidence>
<dbReference type="EMBL" id="ONZQ02000003">
    <property type="protein sequence ID" value="SPO00356.1"/>
    <property type="molecule type" value="Genomic_DNA"/>
</dbReference>
<proteinExistence type="predicted"/>
<protein>
    <submittedName>
        <fullName evidence="2">Uncharacterized protein</fullName>
    </submittedName>
</protein>
<feature type="chain" id="PRO_5042229329" evidence="1">
    <location>
        <begin position="24"/>
        <end position="294"/>
    </location>
</feature>
<evidence type="ECO:0000313" key="3">
    <source>
        <dbReference type="Proteomes" id="UP001187682"/>
    </source>
</evidence>
<dbReference type="AlphaFoldDB" id="A0AAE8MTS7"/>
<reference evidence="2" key="1">
    <citation type="submission" date="2018-03" db="EMBL/GenBank/DDBJ databases">
        <authorList>
            <person name="Guldener U."/>
        </authorList>
    </citation>
    <scope>NUCLEOTIDE SEQUENCE</scope>
</reference>
<keyword evidence="3" id="KW-1185">Reference proteome</keyword>
<comment type="caution">
    <text evidence="2">The sequence shown here is derived from an EMBL/GenBank/DDBJ whole genome shotgun (WGS) entry which is preliminary data.</text>
</comment>
<feature type="signal peptide" evidence="1">
    <location>
        <begin position="1"/>
        <end position="23"/>
    </location>
</feature>
<sequence length="294" mass="32252">MNFLLRVLSLTLSLACLVSPTWGRPAFKKCDYRARNFNTISSIYNLTVYPNQVPIIFGGAGNVPDGLFSHSVAGRVYPVGNFKGFEDSIEYFFALAPLPQGNIKSAAITSYKITSFTSGCRNVAASVVYLYSSVVDPASPDFGKPLAPLKQVAFWRFDGQGAVVKYDAWIPSLDRWIELIDGTPSTDPTYEMQTIQRVCATAQLTCSGPNQQWGSVEECVADLSQRKYGSYSNAWGDNIVCRTIHLVLTQARPDHHCPHVGPTGGGKCVDVPYPEDFLSDEDLYGDLVGETFTC</sequence>
<gene>
    <name evidence="2" type="ORF">DNG_03201</name>
</gene>
<accession>A0AAE8MTS7</accession>
<organism evidence="2 3">
    <name type="scientific">Cephalotrichum gorgonifer</name>
    <dbReference type="NCBI Taxonomy" id="2041049"/>
    <lineage>
        <taxon>Eukaryota</taxon>
        <taxon>Fungi</taxon>
        <taxon>Dikarya</taxon>
        <taxon>Ascomycota</taxon>
        <taxon>Pezizomycotina</taxon>
        <taxon>Sordariomycetes</taxon>
        <taxon>Hypocreomycetidae</taxon>
        <taxon>Microascales</taxon>
        <taxon>Microascaceae</taxon>
        <taxon>Cephalotrichum</taxon>
    </lineage>
</organism>
<name>A0AAE8MTS7_9PEZI</name>
<dbReference type="Proteomes" id="UP001187682">
    <property type="component" value="Unassembled WGS sequence"/>
</dbReference>
<keyword evidence="1" id="KW-0732">Signal</keyword>
<evidence type="ECO:0000313" key="2">
    <source>
        <dbReference type="EMBL" id="SPO00356.1"/>
    </source>
</evidence>